<evidence type="ECO:0000313" key="6">
    <source>
        <dbReference type="EMBL" id="RQY77089.1"/>
    </source>
</evidence>
<organism evidence="6 7">
    <name type="scientific">Burkholderia stagnalis</name>
    <dbReference type="NCBI Taxonomy" id="1503054"/>
    <lineage>
        <taxon>Bacteria</taxon>
        <taxon>Pseudomonadati</taxon>
        <taxon>Pseudomonadota</taxon>
        <taxon>Betaproteobacteria</taxon>
        <taxon>Burkholderiales</taxon>
        <taxon>Burkholderiaceae</taxon>
        <taxon>Burkholderia</taxon>
        <taxon>Burkholderia cepacia complex</taxon>
    </lineage>
</organism>
<dbReference type="PROSITE" id="PS00482">
    <property type="entry name" value="DIHYDROOROTASE_1"/>
    <property type="match status" value="1"/>
</dbReference>
<feature type="domain" description="NAD-dependent epimerase/dehydratase" evidence="5">
    <location>
        <begin position="14"/>
        <end position="249"/>
    </location>
</feature>
<accession>A0ABX9YBH7</accession>
<dbReference type="Gene3D" id="3.40.50.720">
    <property type="entry name" value="NAD(P)-binding Rossmann-like Domain"/>
    <property type="match status" value="1"/>
</dbReference>
<keyword evidence="3" id="KW-0520">NAD</keyword>
<dbReference type="InterPro" id="IPR044516">
    <property type="entry name" value="UXS-like"/>
</dbReference>
<evidence type="ECO:0000256" key="4">
    <source>
        <dbReference type="ARBA" id="ARBA00023239"/>
    </source>
</evidence>
<reference evidence="6 7" key="1">
    <citation type="submission" date="2018-08" db="EMBL/GenBank/DDBJ databases">
        <title>Comparative analysis of Burkholderia isolates from Puerto Rico.</title>
        <authorList>
            <person name="Hall C."/>
            <person name="Sahl J."/>
            <person name="Wagner D."/>
        </authorList>
    </citation>
    <scope>NUCLEOTIDE SEQUENCE [LARGE SCALE GENOMIC DNA]</scope>
    <source>
        <strain evidence="6 7">Bp8966</strain>
    </source>
</reference>
<keyword evidence="4" id="KW-0456">Lyase</keyword>
<dbReference type="Pfam" id="PF01370">
    <property type="entry name" value="Epimerase"/>
    <property type="match status" value="1"/>
</dbReference>
<dbReference type="Proteomes" id="UP000281098">
    <property type="component" value="Unassembled WGS sequence"/>
</dbReference>
<dbReference type="InterPro" id="IPR036291">
    <property type="entry name" value="NAD(P)-bd_dom_sf"/>
</dbReference>
<protein>
    <submittedName>
        <fullName evidence="6">SDR family NAD-dependent epimerase/dehydratase</fullName>
    </submittedName>
</protein>
<dbReference type="InterPro" id="IPR002195">
    <property type="entry name" value="Dihydroorotase_CS"/>
</dbReference>
<name>A0ABX9YBH7_9BURK</name>
<gene>
    <name evidence="6" type="ORF">DF017_37065</name>
</gene>
<dbReference type="PANTHER" id="PTHR43078">
    <property type="entry name" value="UDP-GLUCURONIC ACID DECARBOXYLASE-RELATED"/>
    <property type="match status" value="1"/>
</dbReference>
<comment type="caution">
    <text evidence="6">The sequence shown here is derived from an EMBL/GenBank/DDBJ whole genome shotgun (WGS) entry which is preliminary data.</text>
</comment>
<sequence>MNGLQDNTMTKQRILVAGGAGFIGSHVCDALISSGQSVICLDDLSTGTIENIRHLLIDPRFEFVEGDVTRPRSIDCDTILNFACAASPIAYQKDPIRTLRVNFEGTRRLLDLARNNKARFIQASTSEVYGDPEVHPQVEPYRGSVNTTGPRSCYDEGKRVAEALCHAYAETAGVDVKIVRIFNTYGPRMGIHDGRVIPEFIVNAVTGNELRVNGTGKQTRSFCYISDMVAGILATMQTSDVFRGPVNIGNPSEISIASLATAIVALTGSQSSIEFSKALTDDPARRCPDIGLAISRLNWPGPLVGLKEGLQKTIQHFSGILSSSKGAPLGTSIAERPVHHDDQLAPTNIDNATVEADSHLHFRSGNYAGYVSEANRADQSK</sequence>
<keyword evidence="7" id="KW-1185">Reference proteome</keyword>
<evidence type="ECO:0000313" key="7">
    <source>
        <dbReference type="Proteomes" id="UP000281098"/>
    </source>
</evidence>
<keyword evidence="2" id="KW-0210">Decarboxylase</keyword>
<dbReference type="EMBL" id="QTPM01000130">
    <property type="protein sequence ID" value="RQY77089.1"/>
    <property type="molecule type" value="Genomic_DNA"/>
</dbReference>
<dbReference type="SUPFAM" id="SSF51735">
    <property type="entry name" value="NAD(P)-binding Rossmann-fold domains"/>
    <property type="match status" value="1"/>
</dbReference>
<comment type="cofactor">
    <cofactor evidence="1">
        <name>NAD(+)</name>
        <dbReference type="ChEBI" id="CHEBI:57540"/>
    </cofactor>
</comment>
<dbReference type="CDD" id="cd05230">
    <property type="entry name" value="UGD_SDR_e"/>
    <property type="match status" value="1"/>
</dbReference>
<evidence type="ECO:0000256" key="3">
    <source>
        <dbReference type="ARBA" id="ARBA00023027"/>
    </source>
</evidence>
<dbReference type="PANTHER" id="PTHR43078:SF6">
    <property type="entry name" value="UDP-GLUCURONIC ACID DECARBOXYLASE 1"/>
    <property type="match status" value="1"/>
</dbReference>
<evidence type="ECO:0000256" key="2">
    <source>
        <dbReference type="ARBA" id="ARBA00022793"/>
    </source>
</evidence>
<dbReference type="InterPro" id="IPR001509">
    <property type="entry name" value="Epimerase_deHydtase"/>
</dbReference>
<proteinExistence type="predicted"/>
<dbReference type="RefSeq" id="WP_124492114.1">
    <property type="nucleotide sequence ID" value="NZ_QTOI01000126.1"/>
</dbReference>
<evidence type="ECO:0000259" key="5">
    <source>
        <dbReference type="Pfam" id="PF01370"/>
    </source>
</evidence>
<evidence type="ECO:0000256" key="1">
    <source>
        <dbReference type="ARBA" id="ARBA00001911"/>
    </source>
</evidence>